<feature type="domain" description="HTH tetR-type" evidence="3">
    <location>
        <begin position="14"/>
        <end position="74"/>
    </location>
</feature>
<dbReference type="Proteomes" id="UP000465304">
    <property type="component" value="Unassembled WGS sequence"/>
</dbReference>
<dbReference type="Gene3D" id="1.10.357.10">
    <property type="entry name" value="Tetracycline Repressor, domain 2"/>
    <property type="match status" value="1"/>
</dbReference>
<dbReference type="PANTHER" id="PTHR30055:SF153">
    <property type="entry name" value="HTH-TYPE TRANSCRIPTIONAL REPRESSOR RV3405C"/>
    <property type="match status" value="1"/>
</dbReference>
<dbReference type="InterPro" id="IPR009057">
    <property type="entry name" value="Homeodomain-like_sf"/>
</dbReference>
<organism evidence="4 5">
    <name type="scientific">Mycolicibacterium hippocampi</name>
    <dbReference type="NCBI Taxonomy" id="659824"/>
    <lineage>
        <taxon>Bacteria</taxon>
        <taxon>Bacillati</taxon>
        <taxon>Actinomycetota</taxon>
        <taxon>Actinomycetes</taxon>
        <taxon>Mycobacteriales</taxon>
        <taxon>Mycobacteriaceae</taxon>
        <taxon>Mycolicibacterium</taxon>
    </lineage>
</organism>
<sequence>MHMSRPRADPAESPDARTRIVDAVRDLAELTGLRKLSMDEVARRAKVGRATLYTYFPGRDALLAAAVAEDLARLTDAVTRAASDYEDADERLVHGFAQAYRSLRQHGPLSAILRINPEILLPFVITDSRDTLDMGSALIDTSLGLHDLDETSRAALSEHVTRLLHTLMLVPRTSLGLEDRDGPERYARAFLVPVRRHLSTHPYRPKRS</sequence>
<name>A0A7I9ZP44_9MYCO</name>
<gene>
    <name evidence="4" type="ORF">MHIP_31020</name>
</gene>
<dbReference type="AlphaFoldDB" id="A0A7I9ZP44"/>
<evidence type="ECO:0000313" key="4">
    <source>
        <dbReference type="EMBL" id="GFH02619.1"/>
    </source>
</evidence>
<keyword evidence="5" id="KW-1185">Reference proteome</keyword>
<keyword evidence="1 2" id="KW-0238">DNA-binding</keyword>
<protein>
    <submittedName>
        <fullName evidence="4">Putative TetR-family transcriptional regulator</fullName>
    </submittedName>
</protein>
<evidence type="ECO:0000256" key="1">
    <source>
        <dbReference type="ARBA" id="ARBA00023125"/>
    </source>
</evidence>
<evidence type="ECO:0000259" key="3">
    <source>
        <dbReference type="PROSITE" id="PS50977"/>
    </source>
</evidence>
<dbReference type="InterPro" id="IPR001647">
    <property type="entry name" value="HTH_TetR"/>
</dbReference>
<dbReference type="PANTHER" id="PTHR30055">
    <property type="entry name" value="HTH-TYPE TRANSCRIPTIONAL REGULATOR RUTR"/>
    <property type="match status" value="1"/>
</dbReference>
<dbReference type="SUPFAM" id="SSF46689">
    <property type="entry name" value="Homeodomain-like"/>
    <property type="match status" value="1"/>
</dbReference>
<dbReference type="EMBL" id="BLLB01000002">
    <property type="protein sequence ID" value="GFH02619.1"/>
    <property type="molecule type" value="Genomic_DNA"/>
</dbReference>
<evidence type="ECO:0000313" key="5">
    <source>
        <dbReference type="Proteomes" id="UP000465304"/>
    </source>
</evidence>
<accession>A0A7I9ZP44</accession>
<evidence type="ECO:0000256" key="2">
    <source>
        <dbReference type="PROSITE-ProRule" id="PRU00335"/>
    </source>
</evidence>
<proteinExistence type="predicted"/>
<dbReference type="InterPro" id="IPR050109">
    <property type="entry name" value="HTH-type_TetR-like_transc_reg"/>
</dbReference>
<dbReference type="GO" id="GO:0003700">
    <property type="term" value="F:DNA-binding transcription factor activity"/>
    <property type="evidence" value="ECO:0007669"/>
    <property type="project" value="TreeGrafter"/>
</dbReference>
<dbReference type="PRINTS" id="PR00455">
    <property type="entry name" value="HTHTETR"/>
</dbReference>
<comment type="caution">
    <text evidence="4">The sequence shown here is derived from an EMBL/GenBank/DDBJ whole genome shotgun (WGS) entry which is preliminary data.</text>
</comment>
<dbReference type="GO" id="GO:0000976">
    <property type="term" value="F:transcription cis-regulatory region binding"/>
    <property type="evidence" value="ECO:0007669"/>
    <property type="project" value="TreeGrafter"/>
</dbReference>
<reference evidence="4 5" key="1">
    <citation type="journal article" date="2019" name="Emerg. Microbes Infect.">
        <title>Comprehensive subspecies identification of 175 nontuberculous mycobacteria species based on 7547 genomic profiles.</title>
        <authorList>
            <person name="Matsumoto Y."/>
            <person name="Kinjo T."/>
            <person name="Motooka D."/>
            <person name="Nabeya D."/>
            <person name="Jung N."/>
            <person name="Uechi K."/>
            <person name="Horii T."/>
            <person name="Iida T."/>
            <person name="Fujita J."/>
            <person name="Nakamura S."/>
        </authorList>
    </citation>
    <scope>NUCLEOTIDE SEQUENCE [LARGE SCALE GENOMIC DNA]</scope>
    <source>
        <strain evidence="4 5">JCM 30996</strain>
    </source>
</reference>
<feature type="DNA-binding region" description="H-T-H motif" evidence="2">
    <location>
        <begin position="37"/>
        <end position="56"/>
    </location>
</feature>
<dbReference type="PROSITE" id="PS50977">
    <property type="entry name" value="HTH_TETR_2"/>
    <property type="match status" value="1"/>
</dbReference>
<dbReference type="Pfam" id="PF00440">
    <property type="entry name" value="TetR_N"/>
    <property type="match status" value="1"/>
</dbReference>